<feature type="domain" description="O-methyltransferase C-terminal" evidence="5">
    <location>
        <begin position="142"/>
        <end position="347"/>
    </location>
</feature>
<organism evidence="7 8">
    <name type="scientific">Theobroma cacao</name>
    <name type="common">Cacao</name>
    <name type="synonym">Cocoa</name>
    <dbReference type="NCBI Taxonomy" id="3641"/>
    <lineage>
        <taxon>Eukaryota</taxon>
        <taxon>Viridiplantae</taxon>
        <taxon>Streptophyta</taxon>
        <taxon>Embryophyta</taxon>
        <taxon>Tracheophyta</taxon>
        <taxon>Spermatophyta</taxon>
        <taxon>Magnoliopsida</taxon>
        <taxon>eudicotyledons</taxon>
        <taxon>Gunneridae</taxon>
        <taxon>Pentapetalae</taxon>
        <taxon>rosids</taxon>
        <taxon>malvids</taxon>
        <taxon>Malvales</taxon>
        <taxon>Malvaceae</taxon>
        <taxon>Byttnerioideae</taxon>
        <taxon>Theobroma</taxon>
    </lineage>
</organism>
<sequence length="367" mass="40661">MNSKESQARISTDEEDKRAQQYAMQLVSASVMPMVLKAAIQLGVFEIIQRSGPGALLSLSQIASQLPTQNNPDAPLILDRILRLLASYSILTFSLVADHQDGQVVRLYGLAPVAKYFIRSQGGGSLSSMLDLFQDRTSIDIWYHLKDAVVEGGCPFNREHGMSSIEYMGKDARFGEIFKGSMIDFNGMFVEEMLKTYKGFEGLNSLVDVGGGNGSILHRIVSKYPAIKAINFDLPQIIENSPSYPGIEHVAGDMFESVPKGDAIFMKWVIHCLDDKKCLELLKNCYEALPAKGRVIIVDLVIPESPDSSRVVKSVYQFELFMMNFTGTLKERTEKEFESLAKGAGFSRVQVACCACSFSVVELYKNT</sequence>
<dbReference type="PIRSF" id="PIRSF005739">
    <property type="entry name" value="O-mtase"/>
    <property type="match status" value="1"/>
</dbReference>
<dbReference type="HOGENOM" id="CLU_005533_12_1_1"/>
<keyword evidence="8" id="KW-1185">Reference proteome</keyword>
<dbReference type="Pfam" id="PF08100">
    <property type="entry name" value="Dimerisation"/>
    <property type="match status" value="1"/>
</dbReference>
<dbReference type="SUPFAM" id="SSF53335">
    <property type="entry name" value="S-adenosyl-L-methionine-dependent methyltransferases"/>
    <property type="match status" value="1"/>
</dbReference>
<dbReference type="Gramene" id="EOY23822">
    <property type="protein sequence ID" value="EOY23822"/>
    <property type="gene ID" value="TCM_015596"/>
</dbReference>
<dbReference type="GO" id="GO:0008757">
    <property type="term" value="F:S-adenosylmethionine-dependent methyltransferase activity"/>
    <property type="evidence" value="ECO:0000318"/>
    <property type="project" value="GO_Central"/>
</dbReference>
<dbReference type="EMBL" id="CM001881">
    <property type="protein sequence ID" value="EOY23822.1"/>
    <property type="molecule type" value="Genomic_DNA"/>
</dbReference>
<evidence type="ECO:0000313" key="8">
    <source>
        <dbReference type="Proteomes" id="UP000026915"/>
    </source>
</evidence>
<dbReference type="InterPro" id="IPR001077">
    <property type="entry name" value="COMT_C"/>
</dbReference>
<dbReference type="Pfam" id="PF00891">
    <property type="entry name" value="Methyltransf_2"/>
    <property type="match status" value="1"/>
</dbReference>
<evidence type="ECO:0000256" key="1">
    <source>
        <dbReference type="ARBA" id="ARBA00022603"/>
    </source>
</evidence>
<evidence type="ECO:0000313" key="7">
    <source>
        <dbReference type="EMBL" id="EOY23822.1"/>
    </source>
</evidence>
<evidence type="ECO:0000256" key="3">
    <source>
        <dbReference type="ARBA" id="ARBA00022691"/>
    </source>
</evidence>
<dbReference type="FunCoup" id="A0A061G3P8">
    <property type="interactions" value="312"/>
</dbReference>
<dbReference type="SUPFAM" id="SSF46785">
    <property type="entry name" value="Winged helix' DNA-binding domain"/>
    <property type="match status" value="1"/>
</dbReference>
<feature type="active site" description="Proton acceptor" evidence="4">
    <location>
        <position position="271"/>
    </location>
</feature>
<dbReference type="AlphaFoldDB" id="A0A061G3P8"/>
<keyword evidence="2" id="KW-0808">Transferase</keyword>
<dbReference type="Proteomes" id="UP000026915">
    <property type="component" value="Chromosome 3"/>
</dbReference>
<dbReference type="InterPro" id="IPR036388">
    <property type="entry name" value="WH-like_DNA-bd_sf"/>
</dbReference>
<reference evidence="7 8" key="1">
    <citation type="journal article" date="2013" name="Genome Biol.">
        <title>The genome sequence of the most widely cultivated cacao type and its use to identify candidate genes regulating pod color.</title>
        <authorList>
            <person name="Motamayor J.C."/>
            <person name="Mockaitis K."/>
            <person name="Schmutz J."/>
            <person name="Haiminen N."/>
            <person name="Iii D.L."/>
            <person name="Cornejo O."/>
            <person name="Findley S.D."/>
            <person name="Zheng P."/>
            <person name="Utro F."/>
            <person name="Royaert S."/>
            <person name="Saski C."/>
            <person name="Jenkins J."/>
            <person name="Podicheti R."/>
            <person name="Zhao M."/>
            <person name="Scheffler B.E."/>
            <person name="Stack J.C."/>
            <person name="Feltus F.A."/>
            <person name="Mustiga G.M."/>
            <person name="Amores F."/>
            <person name="Phillips W."/>
            <person name="Marelli J.P."/>
            <person name="May G.D."/>
            <person name="Shapiro H."/>
            <person name="Ma J."/>
            <person name="Bustamante C.D."/>
            <person name="Schnell R.J."/>
            <person name="Main D."/>
            <person name="Gilbert D."/>
            <person name="Parida L."/>
            <person name="Kuhn D.N."/>
        </authorList>
    </citation>
    <scope>NUCLEOTIDE SEQUENCE [LARGE SCALE GENOMIC DNA]</scope>
    <source>
        <strain evidence="8">cv. Matina 1-6</strain>
    </source>
</reference>
<dbReference type="FunFam" id="1.10.10.10:FF:000357">
    <property type="entry name" value="Caffeic acid 3-O-methyltransferase"/>
    <property type="match status" value="1"/>
</dbReference>
<keyword evidence="1" id="KW-0489">Methyltransferase</keyword>
<dbReference type="InterPro" id="IPR012967">
    <property type="entry name" value="COMT_dimerisation"/>
</dbReference>
<evidence type="ECO:0000256" key="2">
    <source>
        <dbReference type="ARBA" id="ARBA00022679"/>
    </source>
</evidence>
<dbReference type="GO" id="GO:0046983">
    <property type="term" value="F:protein dimerization activity"/>
    <property type="evidence" value="ECO:0007669"/>
    <property type="project" value="InterPro"/>
</dbReference>
<dbReference type="InterPro" id="IPR036390">
    <property type="entry name" value="WH_DNA-bd_sf"/>
</dbReference>
<evidence type="ECO:0000256" key="4">
    <source>
        <dbReference type="PIRSR" id="PIRSR005739-1"/>
    </source>
</evidence>
<keyword evidence="3" id="KW-0949">S-adenosyl-L-methionine</keyword>
<dbReference type="STRING" id="3641.A0A061G3P8"/>
<protein>
    <submittedName>
        <fullName evidence="7">Caffeic acid 3-O-methyltransferase 1</fullName>
    </submittedName>
</protein>
<dbReference type="InParanoid" id="A0A061G3P8"/>
<dbReference type="InterPro" id="IPR016461">
    <property type="entry name" value="COMT-like"/>
</dbReference>
<dbReference type="eggNOG" id="KOG3178">
    <property type="taxonomic scope" value="Eukaryota"/>
</dbReference>
<gene>
    <name evidence="7" type="ORF">TCM_015596</name>
</gene>
<name>A0A061G3P8_THECC</name>
<dbReference type="PROSITE" id="PS51683">
    <property type="entry name" value="SAM_OMT_II"/>
    <property type="match status" value="1"/>
</dbReference>
<dbReference type="PANTHER" id="PTHR11746">
    <property type="entry name" value="O-METHYLTRANSFERASE"/>
    <property type="match status" value="1"/>
</dbReference>
<dbReference type="Gene3D" id="1.10.10.10">
    <property type="entry name" value="Winged helix-like DNA-binding domain superfamily/Winged helix DNA-binding domain"/>
    <property type="match status" value="1"/>
</dbReference>
<dbReference type="InterPro" id="IPR029063">
    <property type="entry name" value="SAM-dependent_MTases_sf"/>
</dbReference>
<accession>A0A061G3P8</accession>
<proteinExistence type="predicted"/>
<feature type="domain" description="O-methyltransferase dimerisation" evidence="6">
    <location>
        <begin position="24"/>
        <end position="119"/>
    </location>
</feature>
<evidence type="ECO:0000259" key="6">
    <source>
        <dbReference type="Pfam" id="PF08100"/>
    </source>
</evidence>
<dbReference type="GO" id="GO:0032259">
    <property type="term" value="P:methylation"/>
    <property type="evidence" value="ECO:0000318"/>
    <property type="project" value="GO_Central"/>
</dbReference>
<evidence type="ECO:0000259" key="5">
    <source>
        <dbReference type="Pfam" id="PF00891"/>
    </source>
</evidence>
<dbReference type="OMA" id="FELFMMN"/>
<dbReference type="Gene3D" id="3.40.50.150">
    <property type="entry name" value="Vaccinia Virus protein VP39"/>
    <property type="match status" value="1"/>
</dbReference>
<dbReference type="GO" id="GO:0008171">
    <property type="term" value="F:O-methyltransferase activity"/>
    <property type="evidence" value="ECO:0000318"/>
    <property type="project" value="GO_Central"/>
</dbReference>